<dbReference type="EMBL" id="ANIN01000002">
    <property type="protein sequence ID" value="ELA08010.1"/>
    <property type="molecule type" value="Genomic_DNA"/>
</dbReference>
<evidence type="ECO:0000256" key="1">
    <source>
        <dbReference type="SAM" id="SignalP"/>
    </source>
</evidence>
<sequence>MKHTSKLSMTAMLAATLLLQACATPHVVETRKPNDMNLSCSQLKAEIDEAKEFEKKARDERKVTGKNVAAAVLFWPALLGTYSNTEEAINAAKDRQELLTKMYQQKHCR</sequence>
<keyword evidence="3" id="KW-1185">Reference proteome</keyword>
<dbReference type="PATRIC" id="fig|1230338.3.peg.1188"/>
<evidence type="ECO:0000313" key="2">
    <source>
        <dbReference type="EMBL" id="ELA08010.1"/>
    </source>
</evidence>
<gene>
    <name evidence="2" type="ORF">MOMA_05601</name>
</gene>
<dbReference type="PROSITE" id="PS51257">
    <property type="entry name" value="PROKAR_LIPOPROTEIN"/>
    <property type="match status" value="1"/>
</dbReference>
<reference evidence="2 3" key="1">
    <citation type="journal article" date="2013" name="Genome Announc.">
        <title>Genome Sequence of Moraxella macacae 0408225, a Novel Bacterial Species Isolated from a Cynomolgus Macaque with Epistaxis.</title>
        <authorList>
            <person name="Ladner J.T."/>
            <person name="Whitehouse C.A."/>
            <person name="Koroleva G.I."/>
            <person name="Palacios G.F."/>
        </authorList>
    </citation>
    <scope>NUCLEOTIDE SEQUENCE [LARGE SCALE GENOMIC DNA]</scope>
    <source>
        <strain evidence="2 3">0408225</strain>
    </source>
</reference>
<feature type="chain" id="PRO_5003957660" evidence="1">
    <location>
        <begin position="24"/>
        <end position="109"/>
    </location>
</feature>
<name>L2F530_9GAMM</name>
<protein>
    <submittedName>
        <fullName evidence="2">Putative lipoprotein</fullName>
    </submittedName>
</protein>
<keyword evidence="1" id="KW-0732">Signal</keyword>
<dbReference type="eggNOG" id="ENOG50337X6">
    <property type="taxonomic scope" value="Bacteria"/>
</dbReference>
<dbReference type="AlphaFoldDB" id="L2F530"/>
<comment type="caution">
    <text evidence="2">The sequence shown here is derived from an EMBL/GenBank/DDBJ whole genome shotgun (WGS) entry which is preliminary data.</text>
</comment>
<evidence type="ECO:0000313" key="3">
    <source>
        <dbReference type="Proteomes" id="UP000023795"/>
    </source>
</evidence>
<dbReference type="Proteomes" id="UP000023795">
    <property type="component" value="Unassembled WGS sequence"/>
</dbReference>
<keyword evidence="2" id="KW-0449">Lipoprotein</keyword>
<proteinExistence type="predicted"/>
<feature type="signal peptide" evidence="1">
    <location>
        <begin position="1"/>
        <end position="23"/>
    </location>
</feature>
<accession>L2F530</accession>
<dbReference type="RefSeq" id="WP_009501522.1">
    <property type="nucleotide sequence ID" value="NZ_ANIN01000002.1"/>
</dbReference>
<organism evidence="2 3">
    <name type="scientific">Moraxella macacae 0408225</name>
    <dbReference type="NCBI Taxonomy" id="1230338"/>
    <lineage>
        <taxon>Bacteria</taxon>
        <taxon>Pseudomonadati</taxon>
        <taxon>Pseudomonadota</taxon>
        <taxon>Gammaproteobacteria</taxon>
        <taxon>Moraxellales</taxon>
        <taxon>Moraxellaceae</taxon>
        <taxon>Moraxella</taxon>
    </lineage>
</organism>